<feature type="transmembrane region" description="Helical" evidence="1">
    <location>
        <begin position="200"/>
        <end position="219"/>
    </location>
</feature>
<name>A0A1V9Z3U1_ACHHY</name>
<evidence type="ECO:0000256" key="1">
    <source>
        <dbReference type="SAM" id="Phobius"/>
    </source>
</evidence>
<dbReference type="EMBL" id="JNBR01000447">
    <property type="protein sequence ID" value="OQR92675.1"/>
    <property type="molecule type" value="Genomic_DNA"/>
</dbReference>
<accession>A0A1V9Z3U1</accession>
<protein>
    <recommendedName>
        <fullName evidence="4">Transmembrane protein</fullName>
    </recommendedName>
</protein>
<keyword evidence="1" id="KW-0472">Membrane</keyword>
<proteinExistence type="predicted"/>
<reference evidence="2 3" key="1">
    <citation type="journal article" date="2014" name="Genome Biol. Evol.">
        <title>The secreted proteins of Achlya hypogyna and Thraustotheca clavata identify the ancestral oomycete secretome and reveal gene acquisitions by horizontal gene transfer.</title>
        <authorList>
            <person name="Misner I."/>
            <person name="Blouin N."/>
            <person name="Leonard G."/>
            <person name="Richards T.A."/>
            <person name="Lane C.E."/>
        </authorList>
    </citation>
    <scope>NUCLEOTIDE SEQUENCE [LARGE SCALE GENOMIC DNA]</scope>
    <source>
        <strain evidence="2 3">ATCC 48635</strain>
    </source>
</reference>
<evidence type="ECO:0000313" key="2">
    <source>
        <dbReference type="EMBL" id="OQR92675.1"/>
    </source>
</evidence>
<sequence length="308" mass="34045">MLETSASFRSLHSRAMLLLRLAMVTAFVLDVWRTASRALDIEAALQRHPTVMVLPQEATQLDWIILFFLFGFIARECMVPTSELPSPQLQMLYFLTAAGLGCNTVYVEAFSAEHTLLALAASAAQWLVVFAAYVLVIENVEPPHIFATLSVHKECGYPCRRPSDYLWMRVPFTLYSSWLGATAIANLTIALADMGVSLDMYIYISCFSALLMANVIALLWQGDLVFAAVGVWAFVWLEMKSAKEKVLVVDNSDEFAAVSAIQAMATLGLCVLVSIAVVLLVVRFYVRRTTNAVPKFKGPSISYYGSTT</sequence>
<comment type="caution">
    <text evidence="2">The sequence shown here is derived from an EMBL/GenBank/DDBJ whole genome shotgun (WGS) entry which is preliminary data.</text>
</comment>
<evidence type="ECO:0000313" key="3">
    <source>
        <dbReference type="Proteomes" id="UP000243579"/>
    </source>
</evidence>
<feature type="transmembrane region" description="Helical" evidence="1">
    <location>
        <begin position="170"/>
        <end position="194"/>
    </location>
</feature>
<organism evidence="2 3">
    <name type="scientific">Achlya hypogyna</name>
    <name type="common">Oomycete</name>
    <name type="synonym">Protoachlya hypogyna</name>
    <dbReference type="NCBI Taxonomy" id="1202772"/>
    <lineage>
        <taxon>Eukaryota</taxon>
        <taxon>Sar</taxon>
        <taxon>Stramenopiles</taxon>
        <taxon>Oomycota</taxon>
        <taxon>Saprolegniomycetes</taxon>
        <taxon>Saprolegniales</taxon>
        <taxon>Achlyaceae</taxon>
        <taxon>Achlya</taxon>
    </lineage>
</organism>
<feature type="transmembrane region" description="Helical" evidence="1">
    <location>
        <begin position="61"/>
        <end position="79"/>
    </location>
</feature>
<feature type="transmembrane region" description="Helical" evidence="1">
    <location>
        <begin position="116"/>
        <end position="136"/>
    </location>
</feature>
<dbReference type="Proteomes" id="UP000243579">
    <property type="component" value="Unassembled WGS sequence"/>
</dbReference>
<gene>
    <name evidence="2" type="ORF">ACHHYP_03356</name>
</gene>
<dbReference type="AlphaFoldDB" id="A0A1V9Z3U1"/>
<evidence type="ECO:0008006" key="4">
    <source>
        <dbReference type="Google" id="ProtNLM"/>
    </source>
</evidence>
<feature type="transmembrane region" description="Helical" evidence="1">
    <location>
        <begin position="259"/>
        <end position="286"/>
    </location>
</feature>
<dbReference type="OrthoDB" id="5586934at2759"/>
<keyword evidence="1" id="KW-1133">Transmembrane helix</keyword>
<keyword evidence="1" id="KW-0812">Transmembrane</keyword>
<keyword evidence="3" id="KW-1185">Reference proteome</keyword>
<feature type="transmembrane region" description="Helical" evidence="1">
    <location>
        <begin position="91"/>
        <end position="110"/>
    </location>
</feature>